<gene>
    <name evidence="2" type="ORF">FUA24_04735</name>
</gene>
<protein>
    <submittedName>
        <fullName evidence="2">Uncharacterized protein</fullName>
    </submittedName>
</protein>
<dbReference type="Proteomes" id="UP000323930">
    <property type="component" value="Unassembled WGS sequence"/>
</dbReference>
<dbReference type="AlphaFoldDB" id="A0A5D0ITJ4"/>
<feature type="transmembrane region" description="Helical" evidence="1">
    <location>
        <begin position="38"/>
        <end position="60"/>
    </location>
</feature>
<proteinExistence type="predicted"/>
<reference evidence="2 3" key="1">
    <citation type="submission" date="2019-08" db="EMBL/GenBank/DDBJ databases">
        <title>Seonamhaeicola sediminis sp. nov., isolated from marine sediment.</title>
        <authorList>
            <person name="Cao W.R."/>
        </authorList>
    </citation>
    <scope>NUCLEOTIDE SEQUENCE [LARGE SCALE GENOMIC DNA]</scope>
    <source>
        <strain evidence="2 3">B011</strain>
    </source>
</reference>
<evidence type="ECO:0000313" key="3">
    <source>
        <dbReference type="Proteomes" id="UP000323930"/>
    </source>
</evidence>
<dbReference type="EMBL" id="VSDQ01000332">
    <property type="protein sequence ID" value="TYA86836.1"/>
    <property type="molecule type" value="Genomic_DNA"/>
</dbReference>
<keyword evidence="1" id="KW-0812">Transmembrane</keyword>
<comment type="caution">
    <text evidence="2">The sequence shown here is derived from an EMBL/GenBank/DDBJ whole genome shotgun (WGS) entry which is preliminary data.</text>
</comment>
<keyword evidence="1" id="KW-1133">Transmembrane helix</keyword>
<organism evidence="2 3">
    <name type="scientific">Seonamhaeicola marinus</name>
    <dbReference type="NCBI Taxonomy" id="1912246"/>
    <lineage>
        <taxon>Bacteria</taxon>
        <taxon>Pseudomonadati</taxon>
        <taxon>Bacteroidota</taxon>
        <taxon>Flavobacteriia</taxon>
        <taxon>Flavobacteriales</taxon>
        <taxon>Flavobacteriaceae</taxon>
    </lineage>
</organism>
<accession>A0A5D0ITJ4</accession>
<name>A0A5D0ITJ4_9FLAO</name>
<keyword evidence="1" id="KW-0472">Membrane</keyword>
<dbReference type="OrthoDB" id="1179726at2"/>
<sequence length="61" mass="7156">MFSKGQIVFGVLFFIVFAVIIGFTYRKDLKLHKRFYSGSIWILIAFIAFILLIAAIKFFFK</sequence>
<keyword evidence="3" id="KW-1185">Reference proteome</keyword>
<evidence type="ECO:0000313" key="2">
    <source>
        <dbReference type="EMBL" id="TYA86836.1"/>
    </source>
</evidence>
<feature type="transmembrane region" description="Helical" evidence="1">
    <location>
        <begin position="7"/>
        <end position="26"/>
    </location>
</feature>
<evidence type="ECO:0000256" key="1">
    <source>
        <dbReference type="SAM" id="Phobius"/>
    </source>
</evidence>